<evidence type="ECO:0000313" key="2">
    <source>
        <dbReference type="EMBL" id="MBW8183491.1"/>
    </source>
</evidence>
<comment type="caution">
    <text evidence="2">The sequence shown here is derived from an EMBL/GenBank/DDBJ whole genome shotgun (WGS) entry which is preliminary data.</text>
</comment>
<name>A0ABS7E1A9_9GAMM</name>
<dbReference type="Proteomes" id="UP001195963">
    <property type="component" value="Unassembled WGS sequence"/>
</dbReference>
<feature type="signal peptide" evidence="1">
    <location>
        <begin position="1"/>
        <end position="22"/>
    </location>
</feature>
<reference evidence="2 3" key="1">
    <citation type="submission" date="2021-07" db="EMBL/GenBank/DDBJ databases">
        <title>Shewanella sp. nov, isolated from SCS.</title>
        <authorList>
            <person name="Cao W.R."/>
        </authorList>
    </citation>
    <scope>NUCLEOTIDE SEQUENCE [LARGE SCALE GENOMIC DNA]</scope>
    <source>
        <strain evidence="2 3">NR704-98</strain>
    </source>
</reference>
<feature type="chain" id="PRO_5046032924" evidence="1">
    <location>
        <begin position="23"/>
        <end position="45"/>
    </location>
</feature>
<organism evidence="2 3">
    <name type="scientific">Shewanella nanhaiensis</name>
    <dbReference type="NCBI Taxonomy" id="2864872"/>
    <lineage>
        <taxon>Bacteria</taxon>
        <taxon>Pseudomonadati</taxon>
        <taxon>Pseudomonadota</taxon>
        <taxon>Gammaproteobacteria</taxon>
        <taxon>Alteromonadales</taxon>
        <taxon>Shewanellaceae</taxon>
        <taxon>Shewanella</taxon>
    </lineage>
</organism>
<dbReference type="RefSeq" id="WP_220109108.1">
    <property type="nucleotide sequence ID" value="NZ_JAHZST010000004.1"/>
</dbReference>
<keyword evidence="3" id="KW-1185">Reference proteome</keyword>
<accession>A0ABS7E1A9</accession>
<gene>
    <name evidence="2" type="ORF">K0625_07405</name>
</gene>
<evidence type="ECO:0000256" key="1">
    <source>
        <dbReference type="SAM" id="SignalP"/>
    </source>
</evidence>
<protein>
    <submittedName>
        <fullName evidence="2">Uncharacterized protein</fullName>
    </submittedName>
</protein>
<keyword evidence="1" id="KW-0732">Signal</keyword>
<proteinExistence type="predicted"/>
<evidence type="ECO:0000313" key="3">
    <source>
        <dbReference type="Proteomes" id="UP001195963"/>
    </source>
</evidence>
<sequence length="45" mass="4651">MFVISKGSLLLPLACMSSSVRAHSELSSIEATSVLGNRTVIGSNS</sequence>
<dbReference type="EMBL" id="JAHZST010000004">
    <property type="protein sequence ID" value="MBW8183491.1"/>
    <property type="molecule type" value="Genomic_DNA"/>
</dbReference>